<keyword evidence="7" id="KW-0469">Meiosis</keyword>
<dbReference type="InterPro" id="IPR040661">
    <property type="entry name" value="LZ3wCH"/>
</dbReference>
<evidence type="ECO:0000256" key="3">
    <source>
        <dbReference type="ARBA" id="ARBA00016093"/>
    </source>
</evidence>
<reference evidence="12" key="1">
    <citation type="submission" date="2011-02" db="EMBL/GenBank/DDBJ databases">
        <title>The Genome Sequence of Capsaspora owczarzaki ATCC 30864.</title>
        <authorList>
            <person name="Russ C."/>
            <person name="Cuomo C."/>
            <person name="Burger G."/>
            <person name="Gray M.W."/>
            <person name="Holland P.W.H."/>
            <person name="King N."/>
            <person name="Lang F.B.F."/>
            <person name="Roger A.J."/>
            <person name="Ruiz-Trillo I."/>
            <person name="Young S.K."/>
            <person name="Zeng Q."/>
            <person name="Gargeya S."/>
            <person name="Alvarado L."/>
            <person name="Berlin A."/>
            <person name="Chapman S.B."/>
            <person name="Chen Z."/>
            <person name="Freedman E."/>
            <person name="Gellesch M."/>
            <person name="Goldberg J."/>
            <person name="Griggs A."/>
            <person name="Gujja S."/>
            <person name="Heilman E."/>
            <person name="Heiman D."/>
            <person name="Howarth C."/>
            <person name="Mehta T."/>
            <person name="Neiman D."/>
            <person name="Pearson M."/>
            <person name="Roberts A."/>
            <person name="Saif S."/>
            <person name="Shea T."/>
            <person name="Shenoy N."/>
            <person name="Sisk P."/>
            <person name="Stolte C."/>
            <person name="Sykes S."/>
            <person name="White J."/>
            <person name="Yandava C."/>
            <person name="Haas B."/>
            <person name="Nusbaum C."/>
            <person name="Birren B."/>
        </authorList>
    </citation>
    <scope>NUCLEOTIDE SEQUENCE</scope>
    <source>
        <strain evidence="12">ATCC 30864</strain>
    </source>
</reference>
<dbReference type="OrthoDB" id="272266at2759"/>
<keyword evidence="4 8" id="KW-0175">Coiled coil</keyword>
<evidence type="ECO:0000256" key="2">
    <source>
        <dbReference type="ARBA" id="ARBA00007922"/>
    </source>
</evidence>
<comment type="subcellular location">
    <subcellularLocation>
        <location evidence="1">Nucleus</location>
    </subcellularLocation>
</comment>
<evidence type="ECO:0000256" key="1">
    <source>
        <dbReference type="ARBA" id="ARBA00004123"/>
    </source>
</evidence>
<organism evidence="11 12">
    <name type="scientific">Capsaspora owczarzaki (strain ATCC 30864)</name>
    <dbReference type="NCBI Taxonomy" id="595528"/>
    <lineage>
        <taxon>Eukaryota</taxon>
        <taxon>Filasterea</taxon>
        <taxon>Capsaspora</taxon>
    </lineage>
</organism>
<dbReference type="Gene3D" id="1.10.10.10">
    <property type="entry name" value="Winged helix-like DNA-binding domain superfamily/Winged helix DNA-binding domain"/>
    <property type="match status" value="1"/>
</dbReference>
<dbReference type="Pfam" id="PF07106">
    <property type="entry name" value="WHD_TBPIP"/>
    <property type="match status" value="1"/>
</dbReference>
<dbReference type="AlphaFoldDB" id="A0A0D2VVS5"/>
<evidence type="ECO:0000256" key="5">
    <source>
        <dbReference type="ARBA" id="ARBA00023172"/>
    </source>
</evidence>
<accession>A0A0D2VVS5</accession>
<feature type="domain" description="Homologous-pairing protein 2 winged helix" evidence="9">
    <location>
        <begin position="47"/>
        <end position="106"/>
    </location>
</feature>
<evidence type="ECO:0000313" key="12">
    <source>
        <dbReference type="Proteomes" id="UP000008743"/>
    </source>
</evidence>
<dbReference type="FunCoup" id="A0A0D2VVS5">
    <property type="interactions" value="193"/>
</dbReference>
<feature type="coiled-coil region" evidence="8">
    <location>
        <begin position="120"/>
        <end position="147"/>
    </location>
</feature>
<feature type="domain" description="Leucine zipper with capping helix" evidence="10">
    <location>
        <begin position="180"/>
        <end position="236"/>
    </location>
</feature>
<dbReference type="GO" id="GO:0000709">
    <property type="term" value="P:meiotic joint molecule formation"/>
    <property type="evidence" value="ECO:0007669"/>
    <property type="project" value="TreeGrafter"/>
</dbReference>
<name>A0A0D2VVS5_CAPO3</name>
<dbReference type="InterPro" id="IPR010776">
    <property type="entry name" value="Hop2_WH_dom"/>
</dbReference>
<keyword evidence="12" id="KW-1185">Reference proteome</keyword>
<evidence type="ECO:0000256" key="4">
    <source>
        <dbReference type="ARBA" id="ARBA00023054"/>
    </source>
</evidence>
<dbReference type="GO" id="GO:0003690">
    <property type="term" value="F:double-stranded DNA binding"/>
    <property type="evidence" value="ECO:0007669"/>
    <property type="project" value="TreeGrafter"/>
</dbReference>
<sequence>MLFSMEAGVRALLKRAIEICSSVFHPFTSTFFQTMVKATTKKGAVDNDESVILDYLNKQNRPYSAIDIFNNLHGAVGKTAVTKALASLTAGEKIIEKEYGKQHVYCPRQDQFEIPDEAELDQLDQTIDELRDQLREENVKVSGASMKTVDIIARVAALRTKNAANMERLEKLKTGTKLVSSAEIARVKKNYTTAHTAWRSRKKMCMNVIDQVMESYPKPKAHLIDLVKMETDEEVGVNFASMPAP</sequence>
<gene>
    <name evidence="11" type="ORF">CAOG_006022</name>
</gene>
<dbReference type="Proteomes" id="UP000008743">
    <property type="component" value="Unassembled WGS sequence"/>
</dbReference>
<dbReference type="PANTHER" id="PTHR15938:SF0">
    <property type="entry name" value="HOMOLOGOUS-PAIRING PROTEIN 2 HOMOLOG"/>
    <property type="match status" value="1"/>
</dbReference>
<evidence type="ECO:0000256" key="7">
    <source>
        <dbReference type="ARBA" id="ARBA00023254"/>
    </source>
</evidence>
<evidence type="ECO:0000259" key="10">
    <source>
        <dbReference type="Pfam" id="PF18517"/>
    </source>
</evidence>
<dbReference type="GO" id="GO:0120231">
    <property type="term" value="C:DNA recombinase auxiliary factor complex"/>
    <property type="evidence" value="ECO:0007669"/>
    <property type="project" value="TreeGrafter"/>
</dbReference>
<dbReference type="PhylomeDB" id="A0A0D2VVS5"/>
<dbReference type="EMBL" id="KE346369">
    <property type="protein sequence ID" value="KJE95582.1"/>
    <property type="molecule type" value="Genomic_DNA"/>
</dbReference>
<dbReference type="STRING" id="595528.A0A0D2VVS5"/>
<dbReference type="InterPro" id="IPR036388">
    <property type="entry name" value="WH-like_DNA-bd_sf"/>
</dbReference>
<dbReference type="GO" id="GO:0007129">
    <property type="term" value="P:homologous chromosome pairing at meiosis"/>
    <property type="evidence" value="ECO:0007669"/>
    <property type="project" value="TreeGrafter"/>
</dbReference>
<dbReference type="eggNOG" id="KOG4603">
    <property type="taxonomic scope" value="Eukaryota"/>
</dbReference>
<dbReference type="GO" id="GO:0120230">
    <property type="term" value="F:recombinase activator activity"/>
    <property type="evidence" value="ECO:0007669"/>
    <property type="project" value="TreeGrafter"/>
</dbReference>
<comment type="similarity">
    <text evidence="2">Belongs to the HOP2 family.</text>
</comment>
<evidence type="ECO:0000256" key="6">
    <source>
        <dbReference type="ARBA" id="ARBA00023242"/>
    </source>
</evidence>
<keyword evidence="5" id="KW-0233">DNA recombination</keyword>
<protein>
    <recommendedName>
        <fullName evidence="3">Homologous-pairing protein 2 homolog</fullName>
    </recommendedName>
</protein>
<dbReference type="GO" id="GO:0000794">
    <property type="term" value="C:condensed nuclear chromosome"/>
    <property type="evidence" value="ECO:0007669"/>
    <property type="project" value="TreeGrafter"/>
</dbReference>
<keyword evidence="6" id="KW-0539">Nucleus</keyword>
<dbReference type="GO" id="GO:0010774">
    <property type="term" value="P:meiotic strand invasion involved in reciprocal meiotic recombination"/>
    <property type="evidence" value="ECO:0007669"/>
    <property type="project" value="TreeGrafter"/>
</dbReference>
<proteinExistence type="inferred from homology"/>
<evidence type="ECO:0000259" key="9">
    <source>
        <dbReference type="Pfam" id="PF07106"/>
    </source>
</evidence>
<evidence type="ECO:0000256" key="8">
    <source>
        <dbReference type="SAM" id="Coils"/>
    </source>
</evidence>
<dbReference type="InParanoid" id="A0A0D2VVS5"/>
<dbReference type="Pfam" id="PF18517">
    <property type="entry name" value="LZ3wCH"/>
    <property type="match status" value="1"/>
</dbReference>
<evidence type="ECO:0000313" key="11">
    <source>
        <dbReference type="EMBL" id="KJE95582.1"/>
    </source>
</evidence>
<dbReference type="PANTHER" id="PTHR15938">
    <property type="entry name" value="TBP-1 INTERACTING PROTEIN"/>
    <property type="match status" value="1"/>
</dbReference>